<evidence type="ECO:0000256" key="2">
    <source>
        <dbReference type="SAM" id="MobiDB-lite"/>
    </source>
</evidence>
<reference evidence="4" key="1">
    <citation type="submission" date="2023-03" db="EMBL/GenBank/DDBJ databases">
        <authorList>
            <person name="Julca I."/>
        </authorList>
    </citation>
    <scope>NUCLEOTIDE SEQUENCE</scope>
</reference>
<keyword evidence="1" id="KW-0862">Zinc</keyword>
<dbReference type="Pfam" id="PF13639">
    <property type="entry name" value="zf-RING_2"/>
    <property type="match status" value="1"/>
</dbReference>
<dbReference type="GO" id="GO:0004842">
    <property type="term" value="F:ubiquitin-protein transferase activity"/>
    <property type="evidence" value="ECO:0007669"/>
    <property type="project" value="InterPro"/>
</dbReference>
<dbReference type="PROSITE" id="PS50089">
    <property type="entry name" value="ZF_RING_2"/>
    <property type="match status" value="1"/>
</dbReference>
<dbReference type="PANTHER" id="PTHR46400:SF14">
    <property type="entry name" value="E3 UBIQUITIN LIGASE BIG BROTHER-LIKE"/>
    <property type="match status" value="1"/>
</dbReference>
<dbReference type="PANTHER" id="PTHR46400">
    <property type="entry name" value="RING/U-BOX SUPERFAMILY PROTEIN"/>
    <property type="match status" value="1"/>
</dbReference>
<evidence type="ECO:0000259" key="3">
    <source>
        <dbReference type="PROSITE" id="PS50089"/>
    </source>
</evidence>
<dbReference type="InterPro" id="IPR001841">
    <property type="entry name" value="Znf_RING"/>
</dbReference>
<feature type="region of interest" description="Disordered" evidence="2">
    <location>
        <begin position="63"/>
        <end position="82"/>
    </location>
</feature>
<dbReference type="AlphaFoldDB" id="A0AAV1C9A4"/>
<evidence type="ECO:0000313" key="5">
    <source>
        <dbReference type="Proteomes" id="UP001161247"/>
    </source>
</evidence>
<name>A0AAV1C9A4_OLDCO</name>
<dbReference type="Gene3D" id="3.30.40.10">
    <property type="entry name" value="Zinc/RING finger domain, C3HC4 (zinc finger)"/>
    <property type="match status" value="1"/>
</dbReference>
<feature type="domain" description="RING-type" evidence="3">
    <location>
        <begin position="206"/>
        <end position="248"/>
    </location>
</feature>
<dbReference type="EMBL" id="OX459118">
    <property type="protein sequence ID" value="CAI9092170.1"/>
    <property type="molecule type" value="Genomic_DNA"/>
</dbReference>
<dbReference type="InterPro" id="IPR013083">
    <property type="entry name" value="Znf_RING/FYVE/PHD"/>
</dbReference>
<sequence length="307" mass="35141">MSEAFAMDNSDIQSLYFSDRIPAEIAENMKELFPDHGELSYEEVLLEQESAYYYYIQSSGQNMATSSSSQPSINRNPSLVQDGESSNISVIESQLALDEALARSLQELGEDFEDLYLSEHSGHIIESRESIPRETTPVRVTTQNVRQDDIDPDNMTYEELQRLGEAVGHQSKGLSEDLISRLPTFKFKDKTGLFFKKKNKEEHLSCVICCSEYKNGARLITLPCAHQYHAECISRWLKQNKILTPNLCSIFISLRNHTHVLLPALSVKWRSVKSDFAEIEQTSVEWQITVIQPLWLAFLFWEKFASD</sequence>
<evidence type="ECO:0000256" key="1">
    <source>
        <dbReference type="PROSITE-ProRule" id="PRU00175"/>
    </source>
</evidence>
<dbReference type="SUPFAM" id="SSF57850">
    <property type="entry name" value="RING/U-box"/>
    <property type="match status" value="1"/>
</dbReference>
<dbReference type="GO" id="GO:0031624">
    <property type="term" value="F:ubiquitin conjugating enzyme binding"/>
    <property type="evidence" value="ECO:0007669"/>
    <property type="project" value="TreeGrafter"/>
</dbReference>
<protein>
    <submittedName>
        <fullName evidence="4">OLC1v1027349C1</fullName>
    </submittedName>
</protein>
<dbReference type="InterPro" id="IPR033276">
    <property type="entry name" value="BB"/>
</dbReference>
<gene>
    <name evidence="4" type="ORF">OLC1_LOCUS3908</name>
</gene>
<organism evidence="4 5">
    <name type="scientific">Oldenlandia corymbosa var. corymbosa</name>
    <dbReference type="NCBI Taxonomy" id="529605"/>
    <lineage>
        <taxon>Eukaryota</taxon>
        <taxon>Viridiplantae</taxon>
        <taxon>Streptophyta</taxon>
        <taxon>Embryophyta</taxon>
        <taxon>Tracheophyta</taxon>
        <taxon>Spermatophyta</taxon>
        <taxon>Magnoliopsida</taxon>
        <taxon>eudicotyledons</taxon>
        <taxon>Gunneridae</taxon>
        <taxon>Pentapetalae</taxon>
        <taxon>asterids</taxon>
        <taxon>lamiids</taxon>
        <taxon>Gentianales</taxon>
        <taxon>Rubiaceae</taxon>
        <taxon>Rubioideae</taxon>
        <taxon>Spermacoceae</taxon>
        <taxon>Hedyotis-Oldenlandia complex</taxon>
        <taxon>Oldenlandia</taxon>
    </lineage>
</organism>
<keyword evidence="5" id="KW-1185">Reference proteome</keyword>
<dbReference type="Proteomes" id="UP001161247">
    <property type="component" value="Chromosome 1"/>
</dbReference>
<evidence type="ECO:0000313" key="4">
    <source>
        <dbReference type="EMBL" id="CAI9092170.1"/>
    </source>
</evidence>
<proteinExistence type="predicted"/>
<keyword evidence="1" id="KW-0863">Zinc-finger</keyword>
<keyword evidence="1" id="KW-0479">Metal-binding</keyword>
<dbReference type="GO" id="GO:0046621">
    <property type="term" value="P:negative regulation of organ growth"/>
    <property type="evidence" value="ECO:0007669"/>
    <property type="project" value="InterPro"/>
</dbReference>
<dbReference type="GO" id="GO:0048437">
    <property type="term" value="P:floral organ development"/>
    <property type="evidence" value="ECO:0007669"/>
    <property type="project" value="TreeGrafter"/>
</dbReference>
<accession>A0AAV1C9A4</accession>
<dbReference type="GO" id="GO:0016567">
    <property type="term" value="P:protein ubiquitination"/>
    <property type="evidence" value="ECO:0007669"/>
    <property type="project" value="InterPro"/>
</dbReference>
<dbReference type="FunFam" id="3.30.40.10:FF:000226">
    <property type="entry name" value="E3 ubiquitin ligase BIG BROTHER"/>
    <property type="match status" value="1"/>
</dbReference>
<dbReference type="GO" id="GO:0008270">
    <property type="term" value="F:zinc ion binding"/>
    <property type="evidence" value="ECO:0007669"/>
    <property type="project" value="UniProtKB-KW"/>
</dbReference>